<gene>
    <name evidence="2" type="ORF">DL762_006660</name>
</gene>
<evidence type="ECO:0000256" key="1">
    <source>
        <dbReference type="SAM" id="MobiDB-lite"/>
    </source>
</evidence>
<organism evidence="2 3">
    <name type="scientific">Monosporascus cannonballus</name>
    <dbReference type="NCBI Taxonomy" id="155416"/>
    <lineage>
        <taxon>Eukaryota</taxon>
        <taxon>Fungi</taxon>
        <taxon>Dikarya</taxon>
        <taxon>Ascomycota</taxon>
        <taxon>Pezizomycotina</taxon>
        <taxon>Sordariomycetes</taxon>
        <taxon>Xylariomycetidae</taxon>
        <taxon>Xylariales</taxon>
        <taxon>Xylariales incertae sedis</taxon>
        <taxon>Monosporascus</taxon>
    </lineage>
</organism>
<sequence>MRTPKGYDKPQYNPQQDDTATKGEYIEDDKDSIAGKGLLGLYTTMDLEEGGPSEMRQRRSTHVLHRKEKQSLLQAGLTGLFEQPSLALEEARKVSLGETARFMDRQGLFDNAPEAVHN</sequence>
<keyword evidence="3" id="KW-1185">Reference proteome</keyword>
<dbReference type="Proteomes" id="UP000294003">
    <property type="component" value="Unassembled WGS sequence"/>
</dbReference>
<reference evidence="2 3" key="1">
    <citation type="submission" date="2018-06" db="EMBL/GenBank/DDBJ databases">
        <title>Complete Genomes of Monosporascus.</title>
        <authorList>
            <person name="Robinson A.J."/>
            <person name="Natvig D.O."/>
        </authorList>
    </citation>
    <scope>NUCLEOTIDE SEQUENCE [LARGE SCALE GENOMIC DNA]</scope>
    <source>
        <strain evidence="2 3">CBS 609.92</strain>
    </source>
</reference>
<protein>
    <submittedName>
        <fullName evidence="2">Uncharacterized protein</fullName>
    </submittedName>
</protein>
<accession>A0ABY0H621</accession>
<name>A0ABY0H621_9PEZI</name>
<comment type="caution">
    <text evidence="2">The sequence shown here is derived from an EMBL/GenBank/DDBJ whole genome shotgun (WGS) entry which is preliminary data.</text>
</comment>
<evidence type="ECO:0000313" key="2">
    <source>
        <dbReference type="EMBL" id="RYO82387.1"/>
    </source>
</evidence>
<evidence type="ECO:0000313" key="3">
    <source>
        <dbReference type="Proteomes" id="UP000294003"/>
    </source>
</evidence>
<dbReference type="EMBL" id="QJNS01000218">
    <property type="protein sequence ID" value="RYO82387.1"/>
    <property type="molecule type" value="Genomic_DNA"/>
</dbReference>
<feature type="region of interest" description="Disordered" evidence="1">
    <location>
        <begin position="1"/>
        <end position="29"/>
    </location>
</feature>
<proteinExistence type="predicted"/>